<keyword evidence="2" id="KW-1003">Cell membrane</keyword>
<dbReference type="SMART" id="SM00283">
    <property type="entry name" value="MA"/>
    <property type="match status" value="1"/>
</dbReference>
<reference evidence="14 15" key="1">
    <citation type="submission" date="2020-05" db="EMBL/GenBank/DDBJ databases">
        <title>Draft genome sequence of Desulfovibrio sp. strain HN2T.</title>
        <authorList>
            <person name="Ueno A."/>
            <person name="Tamazawa S."/>
            <person name="Tamamura S."/>
            <person name="Murakami T."/>
            <person name="Kiyama T."/>
            <person name="Inomata H."/>
            <person name="Amano Y."/>
            <person name="Miyakawa K."/>
            <person name="Tamaki H."/>
            <person name="Naganuma T."/>
            <person name="Kaneko K."/>
        </authorList>
    </citation>
    <scope>NUCLEOTIDE SEQUENCE [LARGE SCALE GENOMIC DNA]</scope>
    <source>
        <strain evidence="14 15">HN2</strain>
    </source>
</reference>
<evidence type="ECO:0000256" key="4">
    <source>
        <dbReference type="ARBA" id="ARBA00022692"/>
    </source>
</evidence>
<dbReference type="PROSITE" id="PS50113">
    <property type="entry name" value="PAC"/>
    <property type="match status" value="1"/>
</dbReference>
<proteinExistence type="inferred from homology"/>
<dbReference type="GO" id="GO:0005886">
    <property type="term" value="C:plasma membrane"/>
    <property type="evidence" value="ECO:0007669"/>
    <property type="project" value="UniProtKB-SubCell"/>
</dbReference>
<dbReference type="GO" id="GO:0006935">
    <property type="term" value="P:chemotaxis"/>
    <property type="evidence" value="ECO:0007669"/>
    <property type="project" value="UniProtKB-KW"/>
</dbReference>
<dbReference type="PANTHER" id="PTHR32089">
    <property type="entry name" value="METHYL-ACCEPTING CHEMOTAXIS PROTEIN MCPB"/>
    <property type="match status" value="1"/>
</dbReference>
<protein>
    <submittedName>
        <fullName evidence="14">Methyl-accepting chemotaxis protein</fullName>
    </submittedName>
</protein>
<sequence>MNFFANLRMRPKLIGLFLLVGALPAIIIGLWTARLSSQSLMDKSLAQLTTAQRIKTTQVERFFSQQAGTAQVFVQNPYFIEAFAKFRSAFMAAGGSAGGKVKGLGNGEVEAPNSYKSVMRRYDEAITNFQQSNGLRDLLFVTVENGQICYSARKGTDLGSSAEDSGSILTSLLGEALKGKNTVIGDMQPYAPDDGTPAQFIAAPIFNGETLMGAVLFRMNLNALSNIMLEREGMGESGETYLVGSDFRMRSDSWRDQAKRTVNESFKGTPEANGIMTQPVKSALEGASGSGEASDFAGMDTLAAYGPVKVGNMTWALVADIYKDEVQAPITHLFTSVAIMLLVTAVLVALAAILVANSITVPLKIVQDYARDIAQGKLGSEVACTLQGELGELSSDICTMVGELKVRLGFAQGVLKAIPIAVVTTDRKDCITFVNQSMVNHVEREGQPESFIGMHVGEFIYGEKRDTYSTRAIREERTLDEEGTMQTLRGNTRISRSVATPLYDLDNALIGCIELIVDMTELRRQQEAMRRKNDTIGKAAQDADAISEQVNSAAEALAEQIEESARGSEMQRERTGQATTAIEQMNIATLEVAQAASTASQNAGEAISTARHGSGVVENLVSSISDVRQKSDTLKVLLAELGVQADGIGKIMGVISDIADQTNLLALNAAIEAARAGEAGRGFAVVADEVRKLAEKTMTATREVDAAVTAIQQGTRRNIDEMDLASQSIDSTTGLAGEAGKALRDIVSVIEQTGDNVRDIATAAEEQSATSEEISQAAEEISVIASETAQNMTRSSEAVADLARLAQELRSLIQEMQKE</sequence>
<evidence type="ECO:0000256" key="10">
    <source>
        <dbReference type="SAM" id="Phobius"/>
    </source>
</evidence>
<evidence type="ECO:0000256" key="5">
    <source>
        <dbReference type="ARBA" id="ARBA00022989"/>
    </source>
</evidence>
<dbReference type="CDD" id="cd11386">
    <property type="entry name" value="MCP_signal"/>
    <property type="match status" value="1"/>
</dbReference>
<dbReference type="InterPro" id="IPR013656">
    <property type="entry name" value="PAS_4"/>
</dbReference>
<feature type="domain" description="Methyl-accepting transducer" evidence="11">
    <location>
        <begin position="546"/>
        <end position="782"/>
    </location>
</feature>
<comment type="subcellular location">
    <subcellularLocation>
        <location evidence="1">Cell membrane</location>
        <topology evidence="1">Multi-pass membrane protein</topology>
    </subcellularLocation>
</comment>
<keyword evidence="6 10" id="KW-0472">Membrane</keyword>
<evidence type="ECO:0000256" key="7">
    <source>
        <dbReference type="ARBA" id="ARBA00023224"/>
    </source>
</evidence>
<dbReference type="Pfam" id="PF08448">
    <property type="entry name" value="PAS_4"/>
    <property type="match status" value="1"/>
</dbReference>
<keyword evidence="15" id="KW-1185">Reference proteome</keyword>
<evidence type="ECO:0000256" key="2">
    <source>
        <dbReference type="ARBA" id="ARBA00022475"/>
    </source>
</evidence>
<dbReference type="GO" id="GO:0004888">
    <property type="term" value="F:transmembrane signaling receptor activity"/>
    <property type="evidence" value="ECO:0007669"/>
    <property type="project" value="InterPro"/>
</dbReference>
<dbReference type="Proteomes" id="UP000503840">
    <property type="component" value="Unassembled WGS sequence"/>
</dbReference>
<dbReference type="Pfam" id="PF02743">
    <property type="entry name" value="dCache_1"/>
    <property type="match status" value="1"/>
</dbReference>
<feature type="transmembrane region" description="Helical" evidence="10">
    <location>
        <begin position="333"/>
        <end position="356"/>
    </location>
</feature>
<dbReference type="SUPFAM" id="SSF58104">
    <property type="entry name" value="Methyl-accepting chemotaxis protein (MCP) signaling domain"/>
    <property type="match status" value="1"/>
</dbReference>
<dbReference type="PRINTS" id="PR00260">
    <property type="entry name" value="CHEMTRNSDUCR"/>
</dbReference>
<dbReference type="PROSITE" id="PS50111">
    <property type="entry name" value="CHEMOTAXIS_TRANSDUC_2"/>
    <property type="match status" value="1"/>
</dbReference>
<feature type="domain" description="HAMP" evidence="13">
    <location>
        <begin position="357"/>
        <end position="409"/>
    </location>
</feature>
<keyword evidence="3" id="KW-0145">Chemotaxis</keyword>
<dbReference type="SUPFAM" id="SSF55785">
    <property type="entry name" value="PYP-like sensor domain (PAS domain)"/>
    <property type="match status" value="1"/>
</dbReference>
<comment type="caution">
    <text evidence="14">The sequence shown here is derived from an EMBL/GenBank/DDBJ whole genome shotgun (WGS) entry which is preliminary data.</text>
</comment>
<dbReference type="CDD" id="cd00130">
    <property type="entry name" value="PAS"/>
    <property type="match status" value="1"/>
</dbReference>
<dbReference type="GO" id="GO:0007165">
    <property type="term" value="P:signal transduction"/>
    <property type="evidence" value="ECO:0007669"/>
    <property type="project" value="UniProtKB-KW"/>
</dbReference>
<dbReference type="Gene3D" id="1.10.287.950">
    <property type="entry name" value="Methyl-accepting chemotaxis protein"/>
    <property type="match status" value="1"/>
</dbReference>
<evidence type="ECO:0000256" key="8">
    <source>
        <dbReference type="ARBA" id="ARBA00029447"/>
    </source>
</evidence>
<dbReference type="InterPro" id="IPR004089">
    <property type="entry name" value="MCPsignal_dom"/>
</dbReference>
<evidence type="ECO:0000256" key="6">
    <source>
        <dbReference type="ARBA" id="ARBA00023136"/>
    </source>
</evidence>
<keyword evidence="7 9" id="KW-0807">Transducer</keyword>
<dbReference type="PROSITE" id="PS50885">
    <property type="entry name" value="HAMP"/>
    <property type="match status" value="1"/>
</dbReference>
<dbReference type="InterPro" id="IPR003660">
    <property type="entry name" value="HAMP_dom"/>
</dbReference>
<dbReference type="CDD" id="cd06225">
    <property type="entry name" value="HAMP"/>
    <property type="match status" value="1"/>
</dbReference>
<organism evidence="14 15">
    <name type="scientific">Desulfovibrio subterraneus</name>
    <dbReference type="NCBI Taxonomy" id="2718620"/>
    <lineage>
        <taxon>Bacteria</taxon>
        <taxon>Pseudomonadati</taxon>
        <taxon>Thermodesulfobacteriota</taxon>
        <taxon>Desulfovibrionia</taxon>
        <taxon>Desulfovibrionales</taxon>
        <taxon>Desulfovibrionaceae</taxon>
        <taxon>Desulfovibrio</taxon>
    </lineage>
</organism>
<keyword evidence="4 10" id="KW-0812">Transmembrane</keyword>
<dbReference type="InterPro" id="IPR004090">
    <property type="entry name" value="Chemotax_Me-accpt_rcpt"/>
</dbReference>
<evidence type="ECO:0000313" key="14">
    <source>
        <dbReference type="EMBL" id="GFM32075.1"/>
    </source>
</evidence>
<evidence type="ECO:0000259" key="12">
    <source>
        <dbReference type="PROSITE" id="PS50113"/>
    </source>
</evidence>
<evidence type="ECO:0000259" key="13">
    <source>
        <dbReference type="PROSITE" id="PS50885"/>
    </source>
</evidence>
<gene>
    <name evidence="14" type="ORF">DSM101010T_04400</name>
</gene>
<dbReference type="InterPro" id="IPR000014">
    <property type="entry name" value="PAS"/>
</dbReference>
<dbReference type="EMBL" id="BLVO01000004">
    <property type="protein sequence ID" value="GFM32075.1"/>
    <property type="molecule type" value="Genomic_DNA"/>
</dbReference>
<evidence type="ECO:0000256" key="3">
    <source>
        <dbReference type="ARBA" id="ARBA00022500"/>
    </source>
</evidence>
<dbReference type="PANTHER" id="PTHR32089:SF112">
    <property type="entry name" value="LYSOZYME-LIKE PROTEIN-RELATED"/>
    <property type="match status" value="1"/>
</dbReference>
<dbReference type="Gene3D" id="6.10.340.10">
    <property type="match status" value="1"/>
</dbReference>
<evidence type="ECO:0000313" key="15">
    <source>
        <dbReference type="Proteomes" id="UP000503840"/>
    </source>
</evidence>
<dbReference type="InterPro" id="IPR000700">
    <property type="entry name" value="PAS-assoc_C"/>
</dbReference>
<evidence type="ECO:0000256" key="1">
    <source>
        <dbReference type="ARBA" id="ARBA00004651"/>
    </source>
</evidence>
<accession>A0A7J0BG41</accession>
<dbReference type="InterPro" id="IPR035965">
    <property type="entry name" value="PAS-like_dom_sf"/>
</dbReference>
<keyword evidence="5 10" id="KW-1133">Transmembrane helix</keyword>
<name>A0A7J0BG41_9BACT</name>
<evidence type="ECO:0000259" key="11">
    <source>
        <dbReference type="PROSITE" id="PS50111"/>
    </source>
</evidence>
<dbReference type="Gene3D" id="3.30.450.20">
    <property type="entry name" value="PAS domain"/>
    <property type="match status" value="1"/>
</dbReference>
<comment type="similarity">
    <text evidence="8">Belongs to the methyl-accepting chemotaxis (MCP) protein family.</text>
</comment>
<evidence type="ECO:0000256" key="9">
    <source>
        <dbReference type="PROSITE-ProRule" id="PRU00284"/>
    </source>
</evidence>
<dbReference type="SMART" id="SM00304">
    <property type="entry name" value="HAMP"/>
    <property type="match status" value="1"/>
</dbReference>
<dbReference type="Pfam" id="PF00015">
    <property type="entry name" value="MCPsignal"/>
    <property type="match status" value="1"/>
</dbReference>
<feature type="domain" description="PAC" evidence="12">
    <location>
        <begin position="479"/>
        <end position="531"/>
    </location>
</feature>
<dbReference type="AlphaFoldDB" id="A0A7J0BG41"/>
<dbReference type="InterPro" id="IPR033479">
    <property type="entry name" value="dCache_1"/>
</dbReference>